<feature type="region of interest" description="Disordered" evidence="1">
    <location>
        <begin position="952"/>
        <end position="988"/>
    </location>
</feature>
<feature type="compositionally biased region" description="Low complexity" evidence="1">
    <location>
        <begin position="1268"/>
        <end position="1285"/>
    </location>
</feature>
<organism evidence="2 3">
    <name type="scientific">Chlorella sorokiniana</name>
    <name type="common">Freshwater green alga</name>
    <dbReference type="NCBI Taxonomy" id="3076"/>
    <lineage>
        <taxon>Eukaryota</taxon>
        <taxon>Viridiplantae</taxon>
        <taxon>Chlorophyta</taxon>
        <taxon>core chlorophytes</taxon>
        <taxon>Trebouxiophyceae</taxon>
        <taxon>Chlorellales</taxon>
        <taxon>Chlorellaceae</taxon>
        <taxon>Chlorella clade</taxon>
        <taxon>Chlorella</taxon>
    </lineage>
</organism>
<evidence type="ECO:0000256" key="1">
    <source>
        <dbReference type="SAM" id="MobiDB-lite"/>
    </source>
</evidence>
<feature type="region of interest" description="Disordered" evidence="1">
    <location>
        <begin position="869"/>
        <end position="930"/>
    </location>
</feature>
<evidence type="ECO:0000313" key="3">
    <source>
        <dbReference type="Proteomes" id="UP000239899"/>
    </source>
</evidence>
<feature type="region of interest" description="Disordered" evidence="1">
    <location>
        <begin position="1268"/>
        <end position="1296"/>
    </location>
</feature>
<dbReference type="EMBL" id="LHPG02000019">
    <property type="protein sequence ID" value="PRW32485.1"/>
    <property type="molecule type" value="Genomic_DNA"/>
</dbReference>
<feature type="region of interest" description="Disordered" evidence="1">
    <location>
        <begin position="261"/>
        <end position="286"/>
    </location>
</feature>
<reference evidence="2 3" key="1">
    <citation type="journal article" date="2018" name="Plant J.">
        <title>Genome sequences of Chlorella sorokiniana UTEX 1602 and Micractinium conductrix SAG 241.80: implications to maltose excretion by a green alga.</title>
        <authorList>
            <person name="Arriola M.B."/>
            <person name="Velmurugan N."/>
            <person name="Zhang Y."/>
            <person name="Plunkett M.H."/>
            <person name="Hondzo H."/>
            <person name="Barney B.M."/>
        </authorList>
    </citation>
    <scope>NUCLEOTIDE SEQUENCE [LARGE SCALE GENOMIC DNA]</scope>
    <source>
        <strain evidence="3">UTEX 1602</strain>
    </source>
</reference>
<name>A0A2P6TES4_CHLSO</name>
<dbReference type="Proteomes" id="UP000239899">
    <property type="component" value="Unassembled WGS sequence"/>
</dbReference>
<comment type="caution">
    <text evidence="2">The sequence shown here is derived from an EMBL/GenBank/DDBJ whole genome shotgun (WGS) entry which is preliminary data.</text>
</comment>
<feature type="compositionally biased region" description="Low complexity" evidence="1">
    <location>
        <begin position="600"/>
        <end position="612"/>
    </location>
</feature>
<gene>
    <name evidence="2" type="ORF">C2E21_8280</name>
</gene>
<feature type="compositionally biased region" description="Gly residues" evidence="1">
    <location>
        <begin position="573"/>
        <end position="599"/>
    </location>
</feature>
<feature type="region of interest" description="Disordered" evidence="1">
    <location>
        <begin position="1"/>
        <end position="33"/>
    </location>
</feature>
<evidence type="ECO:0000313" key="2">
    <source>
        <dbReference type="EMBL" id="PRW32485.1"/>
    </source>
</evidence>
<proteinExistence type="predicted"/>
<feature type="compositionally biased region" description="Low complexity" evidence="1">
    <location>
        <begin position="952"/>
        <end position="976"/>
    </location>
</feature>
<protein>
    <submittedName>
        <fullName evidence="2">Uncharacterized protein</fullName>
    </submittedName>
</protein>
<feature type="region of interest" description="Disordered" evidence="1">
    <location>
        <begin position="1384"/>
        <end position="1404"/>
    </location>
</feature>
<dbReference type="OrthoDB" id="10608709at2759"/>
<sequence>MASKAAKCPELARQQKREANARHRARKKAQQAQTEWALAATAAELEQERHRTAELLHEQEALHKMSAYQQEAAQLLDFAALAEKLEGELTLYPGGAAPTAELTAANGGGGALQSAPSTLAALIAADARGAAAAAAMPADGANGSSGMHSLEAGLAAFGASGGQGQGQVAALAPAAAMAAAAGADALDLDAALAELADADLSLLLQQAQGGSGEDWLDALMDDPLPKSQPLQALPPMPPVLLPQQPAQQAWQPVQAAQQAAQQQAWQPVQPPQVQQQAAQAQPMQPSLQSAVESAHTETALRQMMNESTFWEYPLQAPAWVLRLANHAIRLAPTSLLELNSRRFLQHLQDSVQRWEACPGSRRQIEHLIAARMADRHYCMQQLAQHRPTDLLVIWSKFACPAPPAGTISPDGRPPVHSALLSAAQYLEGILSEHQLEQLHGAWLRFQDGSQAAQQRRAASTSGLHHAAAQQCVSWQKQSTQPSGGCTAERAEAFCSMADGVGGLAAETRDLTLRMLDLQGALLRVLSPIQMARLLVASSPYFADLVQIAPWLFARRAAAADGPPLRPSVAASGVGQGGASGGSGAGQGRASGGSGSGVGQGRASSGSGAAAGSDSNSVQDDASYVPLPVGFADVLLEERLQASEGSTVSKLSALHASGDLGAASCRSAGGGHNPAHLLATAASLSASLGMPGRCRSRLPLRCCVRAADTRSGTKLSPRVAPSPPPSGSIYSSSLLPLAGEMVGAGRAGGCTAARRDLPPEQVAELAKQRKRDANARHRARKKAMAGLEEAMARVQLDAEKMRGAELAAANAAMAGLRDYQDEMLRVLQFASLTDSLDGEVALLDGQDFAALDSGRMAALLLAEQQRLAAQRAQRQGSSGSEGSEAGDGASGPPSPSAGVAEGVQQVTAQQTAAHQAAPGEPASAAASACSGGALGGSKTASAAAGSTAAGEAAAPSRSGMSQPGSATAAAAASAAQSTGGGAEGGSSATQQSQFVSEWLAQLDGVARNWQATQVPEVRSTFVRVAATAFNFLSTQVISQRNREFTMQLQHLVQRWEATPGSRREIEGQIAGRISTRQALIRHLAEHKVPTLMELWAANCCPPAAPGTPSLDGRPTIHHVLLPIAQYLQANLAPEQMKELEAAWQRYQSSTAAARLQRASAAVQLQYAAALQSVSWQKQSTQPSGGCTAERSQAYTAMADSTGCLTTLAQSEMVALVDLQEVLTKVLDPIQMARVFLTSFPYNPDMTQICTWLFAPPAAAAIQPPSAAGQAAASSEASQQAAPLSAGLPGGMPMPPPPPAMPVGAMDGLGLLPEDGADAFMDLLSDRELDFLIADLAGTCNDSGHLLANRGGGGMTYAGGAADSGGGQDVAGDLEPEELLRFAKQRKKDANARHRARKKAVQANPDSWQADIERQLEAERKRLAELCCEEAALNGMAAYQQEAMQVLEFANFAERMGGEVTFLGAAAAAAAGGGSGAAAAAGGLGAAAADSGAAGDTGSEAGQDWVALYAATLVPVGQVEESRVIKHWYFAGSSIVRASIVRVASMALSVLPVSVITQRNKAYMAQLQHTVQRWEACPGSRRQIEEILGARLVDRQVLMRHLAHNRPKALLEVWAGVTCPSPPPGTPSIGGRPPLHPMLLPIAQFLESTLSPAKMARLHHDWQQYQKAMGEALELRSQASARLQYAAAVQAVSWQKQSMLPKGGSSAERSQAYTAMAESTGCLHTLETQELIALLDLQEALMRALTPIQMAQVFMASYPYNPDMTRICPWLFSKPPQQQQQLPPAAVGPGHFIAPMPAQPSFTMLGQQFGPAVPAVPAVPTSSHAHSMQGVVPVGAADVAAADLPTAADLAAGAADLAGSAMVGGADAGAGSFPNPDSLLELLNDDELDFLIADLAGDDAGHLLAATSPRLP</sequence>
<feature type="compositionally biased region" description="Basic residues" evidence="1">
    <location>
        <begin position="1384"/>
        <end position="1398"/>
    </location>
</feature>
<accession>A0A2P6TES4</accession>
<keyword evidence="3" id="KW-1185">Reference proteome</keyword>
<feature type="region of interest" description="Disordered" evidence="1">
    <location>
        <begin position="563"/>
        <end position="618"/>
    </location>
</feature>